<dbReference type="RefSeq" id="WP_377603696.1">
    <property type="nucleotide sequence ID" value="NZ_JBHUME010000008.1"/>
</dbReference>
<dbReference type="InterPro" id="IPR036491">
    <property type="entry name" value="YugN-like_sf"/>
</dbReference>
<dbReference type="InterPro" id="IPR014967">
    <property type="entry name" value="Uncharacterised_YugN-like"/>
</dbReference>
<evidence type="ECO:0000313" key="1">
    <source>
        <dbReference type="EMBL" id="MFD2613666.1"/>
    </source>
</evidence>
<sequence length="140" mass="15714">MITLTSDMNEQQMAYEDADALLSSHGFTLGGNWDYNQGEFDYALDEANKVWLRIPFSVTRGTLDIEAGASDATILLGSPYVLKHVYRESDNPDPEAQPKIVGALFDQFQKPVDKDADVEQKWVDQARQLLVKVEEDFKGA</sequence>
<evidence type="ECO:0000313" key="2">
    <source>
        <dbReference type="Proteomes" id="UP001597541"/>
    </source>
</evidence>
<dbReference type="EMBL" id="JBHUME010000008">
    <property type="protein sequence ID" value="MFD2613666.1"/>
    <property type="molecule type" value="Genomic_DNA"/>
</dbReference>
<proteinExistence type="predicted"/>
<dbReference type="Gene3D" id="3.30.310.100">
    <property type="entry name" value="YugN-like"/>
    <property type="match status" value="1"/>
</dbReference>
<gene>
    <name evidence="1" type="ORF">ACFSUF_14640</name>
</gene>
<keyword evidence="2" id="KW-1185">Reference proteome</keyword>
<accession>A0ABW5PG07</accession>
<dbReference type="Proteomes" id="UP001597541">
    <property type="component" value="Unassembled WGS sequence"/>
</dbReference>
<organism evidence="1 2">
    <name type="scientific">Paenibacillus gansuensis</name>
    <dbReference type="NCBI Taxonomy" id="306542"/>
    <lineage>
        <taxon>Bacteria</taxon>
        <taxon>Bacillati</taxon>
        <taxon>Bacillota</taxon>
        <taxon>Bacilli</taxon>
        <taxon>Bacillales</taxon>
        <taxon>Paenibacillaceae</taxon>
        <taxon>Paenibacillus</taxon>
    </lineage>
</organism>
<dbReference type="Pfam" id="PF08868">
    <property type="entry name" value="YugN"/>
    <property type="match status" value="1"/>
</dbReference>
<comment type="caution">
    <text evidence="1">The sequence shown here is derived from an EMBL/GenBank/DDBJ whole genome shotgun (WGS) entry which is preliminary data.</text>
</comment>
<name>A0ABW5PG07_9BACL</name>
<reference evidence="2" key="1">
    <citation type="journal article" date="2019" name="Int. J. Syst. Evol. Microbiol.">
        <title>The Global Catalogue of Microorganisms (GCM) 10K type strain sequencing project: providing services to taxonomists for standard genome sequencing and annotation.</title>
        <authorList>
            <consortium name="The Broad Institute Genomics Platform"/>
            <consortium name="The Broad Institute Genome Sequencing Center for Infectious Disease"/>
            <person name="Wu L."/>
            <person name="Ma J."/>
        </authorList>
    </citation>
    <scope>NUCLEOTIDE SEQUENCE [LARGE SCALE GENOMIC DNA]</scope>
    <source>
        <strain evidence="2">KCTC 3950</strain>
    </source>
</reference>
<dbReference type="SUPFAM" id="SSF160755">
    <property type="entry name" value="YugN-like"/>
    <property type="match status" value="1"/>
</dbReference>
<protein>
    <submittedName>
        <fullName evidence="1">YugN family protein</fullName>
    </submittedName>
</protein>